<organism evidence="2 3">
    <name type="scientific">Ceratopteris richardii</name>
    <name type="common">Triangle waterfern</name>
    <dbReference type="NCBI Taxonomy" id="49495"/>
    <lineage>
        <taxon>Eukaryota</taxon>
        <taxon>Viridiplantae</taxon>
        <taxon>Streptophyta</taxon>
        <taxon>Embryophyta</taxon>
        <taxon>Tracheophyta</taxon>
        <taxon>Polypodiopsida</taxon>
        <taxon>Polypodiidae</taxon>
        <taxon>Polypodiales</taxon>
        <taxon>Pteridineae</taxon>
        <taxon>Pteridaceae</taxon>
        <taxon>Parkerioideae</taxon>
        <taxon>Ceratopteris</taxon>
    </lineage>
</organism>
<proteinExistence type="predicted"/>
<evidence type="ECO:0000313" key="2">
    <source>
        <dbReference type="EMBL" id="KAH7440691.1"/>
    </source>
</evidence>
<sequence length="145" mass="15897">MDLKVSDRASQLAKEWIKTMSGGHEIDSEDMDELDPKIDGRPARLGLGAEYASHTQLVATLNPLEKKLKAKLGVSTMATNDKRVQPSKTNPPIPKAITGKGPKEDIELEDEGGRACQFSRKQTLSTLDALVMEPAKRKKKRKTSG</sequence>
<dbReference type="PANTHER" id="PTHR35741">
    <property type="entry name" value="FACTOR CWC22-LIKE PROTEIN, PUTATIVE (DUF3245)-RELATED"/>
    <property type="match status" value="1"/>
</dbReference>
<dbReference type="EMBL" id="CM035408">
    <property type="protein sequence ID" value="KAH7440691.1"/>
    <property type="molecule type" value="Genomic_DNA"/>
</dbReference>
<dbReference type="AlphaFoldDB" id="A0A8T2UWU0"/>
<gene>
    <name evidence="2" type="ORF">KP509_03G006100</name>
</gene>
<dbReference type="OMA" id="KCEDNNA"/>
<comment type="caution">
    <text evidence="2">The sequence shown here is derived from an EMBL/GenBank/DDBJ whole genome shotgun (WGS) entry which is preliminary data.</text>
</comment>
<keyword evidence="3" id="KW-1185">Reference proteome</keyword>
<dbReference type="Proteomes" id="UP000825935">
    <property type="component" value="Chromosome 3"/>
</dbReference>
<dbReference type="OrthoDB" id="1908779at2759"/>
<evidence type="ECO:0000313" key="3">
    <source>
        <dbReference type="Proteomes" id="UP000825935"/>
    </source>
</evidence>
<reference evidence="2" key="1">
    <citation type="submission" date="2021-08" db="EMBL/GenBank/DDBJ databases">
        <title>WGS assembly of Ceratopteris richardii.</title>
        <authorList>
            <person name="Marchant D.B."/>
            <person name="Chen G."/>
            <person name="Jenkins J."/>
            <person name="Shu S."/>
            <person name="Leebens-Mack J."/>
            <person name="Grimwood J."/>
            <person name="Schmutz J."/>
            <person name="Soltis P."/>
            <person name="Soltis D."/>
            <person name="Chen Z.-H."/>
        </authorList>
    </citation>
    <scope>NUCLEOTIDE SEQUENCE</scope>
    <source>
        <strain evidence="2">Whitten #5841</strain>
        <tissue evidence="2">Leaf</tissue>
    </source>
</reference>
<dbReference type="PANTHER" id="PTHR35741:SF1">
    <property type="entry name" value="FACTOR CWC22-LIKE PROTEIN, PUTATIVE (DUF3245)-RELATED"/>
    <property type="match status" value="1"/>
</dbReference>
<evidence type="ECO:0000256" key="1">
    <source>
        <dbReference type="SAM" id="MobiDB-lite"/>
    </source>
</evidence>
<feature type="region of interest" description="Disordered" evidence="1">
    <location>
        <begin position="77"/>
        <end position="109"/>
    </location>
</feature>
<name>A0A8T2UWU0_CERRI</name>
<accession>A0A8T2UWU0</accession>
<protein>
    <submittedName>
        <fullName evidence="2">Uncharacterized protein</fullName>
    </submittedName>
</protein>